<organism evidence="2">
    <name type="scientific">Oryza punctata</name>
    <name type="common">Red rice</name>
    <dbReference type="NCBI Taxonomy" id="4537"/>
    <lineage>
        <taxon>Eukaryota</taxon>
        <taxon>Viridiplantae</taxon>
        <taxon>Streptophyta</taxon>
        <taxon>Embryophyta</taxon>
        <taxon>Tracheophyta</taxon>
        <taxon>Spermatophyta</taxon>
        <taxon>Magnoliopsida</taxon>
        <taxon>Liliopsida</taxon>
        <taxon>Poales</taxon>
        <taxon>Poaceae</taxon>
        <taxon>BOP clade</taxon>
        <taxon>Oryzoideae</taxon>
        <taxon>Oryzeae</taxon>
        <taxon>Oryzinae</taxon>
        <taxon>Oryza</taxon>
    </lineage>
</organism>
<dbReference type="PANTHER" id="PTHR33127">
    <property type="entry name" value="TRANSMEMBRANE PROTEIN"/>
    <property type="match status" value="1"/>
</dbReference>
<dbReference type="Pfam" id="PF03478">
    <property type="entry name" value="Beta-prop_KIB1-4"/>
    <property type="match status" value="1"/>
</dbReference>
<dbReference type="EnsemblPlants" id="OPUNC02G10430.1">
    <property type="protein sequence ID" value="OPUNC02G10430.1"/>
    <property type="gene ID" value="OPUNC02G10430"/>
</dbReference>
<dbReference type="HOGENOM" id="CLU_032864_3_0_1"/>
<protein>
    <recommendedName>
        <fullName evidence="1">KIB1-4 beta-propeller domain-containing protein</fullName>
    </recommendedName>
</protein>
<evidence type="ECO:0000313" key="2">
    <source>
        <dbReference type="EnsemblPlants" id="OPUNC02G10430.1"/>
    </source>
</evidence>
<dbReference type="InterPro" id="IPR005174">
    <property type="entry name" value="KIB1-4_b-propeller"/>
</dbReference>
<keyword evidence="3" id="KW-1185">Reference proteome</keyword>
<dbReference type="OMA" id="RHEYQPE"/>
<name>A0A0E0JYA4_ORYPU</name>
<reference evidence="2" key="1">
    <citation type="submission" date="2015-04" db="UniProtKB">
        <authorList>
            <consortium name="EnsemblPlants"/>
        </authorList>
    </citation>
    <scope>IDENTIFICATION</scope>
</reference>
<dbReference type="eggNOG" id="ENOG502SSYC">
    <property type="taxonomic scope" value="Eukaryota"/>
</dbReference>
<dbReference type="Proteomes" id="UP000026962">
    <property type="component" value="Chromosome 2"/>
</dbReference>
<reference evidence="2" key="2">
    <citation type="submission" date="2018-05" db="EMBL/GenBank/DDBJ databases">
        <title>OpunRS2 (Oryza punctata Reference Sequence Version 2).</title>
        <authorList>
            <person name="Zhang J."/>
            <person name="Kudrna D."/>
            <person name="Lee S."/>
            <person name="Talag J."/>
            <person name="Welchert J."/>
            <person name="Wing R.A."/>
        </authorList>
    </citation>
    <scope>NUCLEOTIDE SEQUENCE [LARGE SCALE GENOMIC DNA]</scope>
</reference>
<accession>A0A0E0JYA4</accession>
<dbReference type="AlphaFoldDB" id="A0A0E0JYA4"/>
<sequence length="358" mass="39547">MEINEKAQDSTSLVDESRLAPLLLFGHGEAGDKFLYSIPSRRQLTAAPAFVDLIGHYSWITPRGWVLTLQPAGRRGDGDGDVPAEAFLRDPFSSRRVRLPPPDQEISALAAKALGGGDDDAVWCVLSHDPTDPCCVVVVVHPTEPVLFYCRPGGAGRRWLRHEYQPEAIIAPANHDDDDDDNYNLDAVVIRYMRCLTASGGKLYTDLQWSDKMVTLEFSPSPTLVSAPLAMVPCPAWCNNWNSSLVDSHGELFVVHFRYSLLCYRTILLVQVHRLDSTRRAWVKADGLGSNRVFLVTSQFGVSMAADEAGLEENCIYFTKSDDKGLYVYDVGQGTTALYDPGEDIPDSMEPILLLPVS</sequence>
<proteinExistence type="predicted"/>
<dbReference type="PANTHER" id="PTHR33127:SF75">
    <property type="entry name" value="DUF295 DOMAIN-CONTAINING PROTEIN"/>
    <property type="match status" value="1"/>
</dbReference>
<evidence type="ECO:0000313" key="3">
    <source>
        <dbReference type="Proteomes" id="UP000026962"/>
    </source>
</evidence>
<feature type="domain" description="KIB1-4 beta-propeller" evidence="1">
    <location>
        <begin position="36"/>
        <end position="330"/>
    </location>
</feature>
<dbReference type="STRING" id="4537.A0A0E0JYA4"/>
<evidence type="ECO:0000259" key="1">
    <source>
        <dbReference type="Pfam" id="PF03478"/>
    </source>
</evidence>
<dbReference type="Gramene" id="OPUNC02G10430.1">
    <property type="protein sequence ID" value="OPUNC02G10430.1"/>
    <property type="gene ID" value="OPUNC02G10430"/>
</dbReference>